<organism evidence="2 3">
    <name type="scientific">Amanita muscaria (strain Koide BX008)</name>
    <dbReference type="NCBI Taxonomy" id="946122"/>
    <lineage>
        <taxon>Eukaryota</taxon>
        <taxon>Fungi</taxon>
        <taxon>Dikarya</taxon>
        <taxon>Basidiomycota</taxon>
        <taxon>Agaricomycotina</taxon>
        <taxon>Agaricomycetes</taxon>
        <taxon>Agaricomycetidae</taxon>
        <taxon>Agaricales</taxon>
        <taxon>Pluteineae</taxon>
        <taxon>Amanitaceae</taxon>
        <taxon>Amanita</taxon>
    </lineage>
</organism>
<dbReference type="Proteomes" id="UP000054549">
    <property type="component" value="Unassembled WGS sequence"/>
</dbReference>
<proteinExistence type="predicted"/>
<evidence type="ECO:0000313" key="3">
    <source>
        <dbReference type="Proteomes" id="UP000054549"/>
    </source>
</evidence>
<feature type="non-terminal residue" evidence="2">
    <location>
        <position position="60"/>
    </location>
</feature>
<evidence type="ECO:0000313" key="2">
    <source>
        <dbReference type="EMBL" id="KIL69230.1"/>
    </source>
</evidence>
<feature type="non-terminal residue" evidence="2">
    <location>
        <position position="1"/>
    </location>
</feature>
<dbReference type="AlphaFoldDB" id="A0A0C2T099"/>
<accession>A0A0C2T099</accession>
<dbReference type="EMBL" id="KN818226">
    <property type="protein sequence ID" value="KIL69230.1"/>
    <property type="molecule type" value="Genomic_DNA"/>
</dbReference>
<name>A0A0C2T099_AMAMK</name>
<protein>
    <submittedName>
        <fullName evidence="2">Uncharacterized protein</fullName>
    </submittedName>
</protein>
<evidence type="ECO:0000256" key="1">
    <source>
        <dbReference type="SAM" id="MobiDB-lite"/>
    </source>
</evidence>
<dbReference type="HOGENOM" id="CLU_2947941_0_0_1"/>
<keyword evidence="3" id="KW-1185">Reference proteome</keyword>
<reference evidence="2 3" key="1">
    <citation type="submission" date="2014-04" db="EMBL/GenBank/DDBJ databases">
        <title>Evolutionary Origins and Diversification of the Mycorrhizal Mutualists.</title>
        <authorList>
            <consortium name="DOE Joint Genome Institute"/>
            <consortium name="Mycorrhizal Genomics Consortium"/>
            <person name="Kohler A."/>
            <person name="Kuo A."/>
            <person name="Nagy L.G."/>
            <person name="Floudas D."/>
            <person name="Copeland A."/>
            <person name="Barry K.W."/>
            <person name="Cichocki N."/>
            <person name="Veneault-Fourrey C."/>
            <person name="LaButti K."/>
            <person name="Lindquist E.A."/>
            <person name="Lipzen A."/>
            <person name="Lundell T."/>
            <person name="Morin E."/>
            <person name="Murat C."/>
            <person name="Riley R."/>
            <person name="Ohm R."/>
            <person name="Sun H."/>
            <person name="Tunlid A."/>
            <person name="Henrissat B."/>
            <person name="Grigoriev I.V."/>
            <person name="Hibbett D.S."/>
            <person name="Martin F."/>
        </authorList>
    </citation>
    <scope>NUCLEOTIDE SEQUENCE [LARGE SCALE GENOMIC DNA]</scope>
    <source>
        <strain evidence="2 3">Koide BX008</strain>
    </source>
</reference>
<feature type="region of interest" description="Disordered" evidence="1">
    <location>
        <begin position="31"/>
        <end position="60"/>
    </location>
</feature>
<gene>
    <name evidence="2" type="ORF">M378DRAFT_157479</name>
</gene>
<sequence>SYCNPRITSVANKVAPTSKFTFTAKDDLGNRNRLQSRRSRGSRITLDIQKGTRGLPKRVD</sequence>
<dbReference type="InParanoid" id="A0A0C2T099"/>